<gene>
    <name evidence="1" type="ORF">J2S77_000957</name>
</gene>
<sequence>MAKSTNKRYVKEDKNRNQDGELLTTVNVYKSKPKDFDYIVFV</sequence>
<accession>A0ABT9VDH1</accession>
<dbReference type="Proteomes" id="UP001224359">
    <property type="component" value="Unassembled WGS sequence"/>
</dbReference>
<dbReference type="RefSeq" id="WP_279588337.1">
    <property type="nucleotide sequence ID" value="NZ_JAUSTQ010000003.1"/>
</dbReference>
<evidence type="ECO:0000313" key="2">
    <source>
        <dbReference type="Proteomes" id="UP001224359"/>
    </source>
</evidence>
<dbReference type="EMBL" id="JAUSTQ010000003">
    <property type="protein sequence ID" value="MDQ0158993.1"/>
    <property type="molecule type" value="Genomic_DNA"/>
</dbReference>
<evidence type="ECO:0000313" key="1">
    <source>
        <dbReference type="EMBL" id="MDQ0158993.1"/>
    </source>
</evidence>
<reference evidence="1 2" key="1">
    <citation type="submission" date="2023-07" db="EMBL/GenBank/DDBJ databases">
        <title>Genomic Encyclopedia of Type Strains, Phase IV (KMG-IV): sequencing the most valuable type-strain genomes for metagenomic binning, comparative biology and taxonomic classification.</title>
        <authorList>
            <person name="Goeker M."/>
        </authorList>
    </citation>
    <scope>NUCLEOTIDE SEQUENCE [LARGE SCALE GENOMIC DNA]</scope>
    <source>
        <strain evidence="1 2">DSM 16460</strain>
    </source>
</reference>
<protein>
    <submittedName>
        <fullName evidence="1">Uncharacterized protein</fullName>
    </submittedName>
</protein>
<comment type="caution">
    <text evidence="1">The sequence shown here is derived from an EMBL/GenBank/DDBJ whole genome shotgun (WGS) entry which is preliminary data.</text>
</comment>
<keyword evidence="2" id="KW-1185">Reference proteome</keyword>
<proteinExistence type="predicted"/>
<organism evidence="1 2">
    <name type="scientific">Alkalibacillus salilacus</name>
    <dbReference type="NCBI Taxonomy" id="284582"/>
    <lineage>
        <taxon>Bacteria</taxon>
        <taxon>Bacillati</taxon>
        <taxon>Bacillota</taxon>
        <taxon>Bacilli</taxon>
        <taxon>Bacillales</taxon>
        <taxon>Bacillaceae</taxon>
        <taxon>Alkalibacillus</taxon>
    </lineage>
</organism>
<name>A0ABT9VDH1_9BACI</name>